<dbReference type="EMBL" id="LR796294">
    <property type="protein sequence ID" value="CAB4135117.1"/>
    <property type="molecule type" value="Genomic_DNA"/>
</dbReference>
<accession>A0A6J5LQ26</accession>
<name>A0A6J5LQ26_9CAUD</name>
<reference evidence="2" key="1">
    <citation type="submission" date="2020-04" db="EMBL/GenBank/DDBJ databases">
        <authorList>
            <person name="Chiriac C."/>
            <person name="Salcher M."/>
            <person name="Ghai R."/>
            <person name="Kavagutti S V."/>
        </authorList>
    </citation>
    <scope>NUCLEOTIDE SEQUENCE</scope>
</reference>
<gene>
    <name evidence="1" type="ORF">UFOVP127_215</name>
    <name evidence="2" type="ORF">UFOVP276_78</name>
</gene>
<protein>
    <submittedName>
        <fullName evidence="2">Uncharacterized protein</fullName>
    </submittedName>
</protein>
<proteinExistence type="predicted"/>
<dbReference type="EMBL" id="LR796249">
    <property type="protein sequence ID" value="CAB4131683.1"/>
    <property type="molecule type" value="Genomic_DNA"/>
</dbReference>
<evidence type="ECO:0000313" key="1">
    <source>
        <dbReference type="EMBL" id="CAB4131683.1"/>
    </source>
</evidence>
<evidence type="ECO:0000313" key="2">
    <source>
        <dbReference type="EMBL" id="CAB4135117.1"/>
    </source>
</evidence>
<organism evidence="2">
    <name type="scientific">uncultured Caudovirales phage</name>
    <dbReference type="NCBI Taxonomy" id="2100421"/>
    <lineage>
        <taxon>Viruses</taxon>
        <taxon>Duplodnaviria</taxon>
        <taxon>Heunggongvirae</taxon>
        <taxon>Uroviricota</taxon>
        <taxon>Caudoviricetes</taxon>
        <taxon>Peduoviridae</taxon>
        <taxon>Maltschvirus</taxon>
        <taxon>Maltschvirus maltsch</taxon>
    </lineage>
</organism>
<sequence>MTDHEASLLAVLQKVGQQIPTISGDESAVLDAATIVSTTDRYKVNLPELPSPPPLTVPDLNTRKVTPITNKNLFVHHDTHPVVFDIALLKKYKAEWFEWQPETLWKEIKEDFRVPSISDHAKSKIQAIRTLHIGEMFWKNWESFCWITQSLNNNIPDWHVLQKPSLSQLMNSVNIAEMVRTGEVFALEVSSFIAASILDEGVFYAPHPISFCQSEIDRYLDDRGIERVETTAAVQKRYREAIKTPSLPLEENLVDIQVAKLKVAWDYQAMRGRQLKEQLQLLT</sequence>